<name>A0AAF0K093_9CAUD</name>
<reference evidence="1" key="1">
    <citation type="submission" date="2023-03" db="EMBL/GenBank/DDBJ databases">
        <authorList>
            <person name="Adamson A.J."/>
            <person name="Baker B.A."/>
            <person name="Galadyk N."/>
            <person name="Joshi D.H."/>
            <person name="Kistler H.E."/>
            <person name="Roberts S.M."/>
            <person name="Saint K.A."/>
            <person name="Sunnen C.N."/>
            <person name="Garlena R.A."/>
            <person name="Russell D.A."/>
            <person name="Pope W.H."/>
            <person name="Jacobs-Sera D."/>
            <person name="Hatfull G.F."/>
        </authorList>
    </citation>
    <scope>NUCLEOTIDE SEQUENCE</scope>
</reference>
<dbReference type="RefSeq" id="YP_010842879.1">
    <property type="nucleotide sequence ID" value="NC_079146.1"/>
</dbReference>
<dbReference type="Proteomes" id="UP001243276">
    <property type="component" value="Segment"/>
</dbReference>
<accession>A0AAF0K093</accession>
<dbReference type="GeneID" id="80560642"/>
<sequence length="68" mass="7838">MTARNVMHDVVRVGDTIICHGEYREVTAIVEYAPGEAPADAPIRADYWTWEYRTRAGSRWRGFPTRPD</sequence>
<protein>
    <submittedName>
        <fullName evidence="1">Uncharacterized protein</fullName>
    </submittedName>
</protein>
<evidence type="ECO:0000313" key="2">
    <source>
        <dbReference type="Proteomes" id="UP001243276"/>
    </source>
</evidence>
<dbReference type="EMBL" id="OQ709208">
    <property type="protein sequence ID" value="WGH20872.1"/>
    <property type="molecule type" value="Genomic_DNA"/>
</dbReference>
<proteinExistence type="predicted"/>
<keyword evidence="2" id="KW-1185">Reference proteome</keyword>
<gene>
    <name evidence="1" type="primary">89</name>
</gene>
<evidence type="ECO:0000313" key="1">
    <source>
        <dbReference type="EMBL" id="WGH20872.1"/>
    </source>
</evidence>
<organism evidence="1 2">
    <name type="scientific">Gordonia phage Commandaria</name>
    <dbReference type="NCBI Taxonomy" id="3038364"/>
    <lineage>
        <taxon>Viruses</taxon>
        <taxon>Duplodnaviria</taxon>
        <taxon>Heunggongvirae</taxon>
        <taxon>Uroviricota</taxon>
        <taxon>Caudoviricetes</taxon>
        <taxon>Zierdtviridae</taxon>
        <taxon>Emilbogenvirinae</taxon>
        <taxon>Commandariavirus</taxon>
        <taxon>Commandariavirus commandaria</taxon>
    </lineage>
</organism>
<dbReference type="KEGG" id="vg:80560642"/>